<name>A0AAU2AJ24_9ACTN</name>
<protein>
    <submittedName>
        <fullName evidence="2">Transposase</fullName>
    </submittedName>
</protein>
<dbReference type="AlphaFoldDB" id="A0AAU2AJ24"/>
<dbReference type="InterPro" id="IPR036515">
    <property type="entry name" value="Transposase_17_sf"/>
</dbReference>
<evidence type="ECO:0000259" key="1">
    <source>
        <dbReference type="Pfam" id="PF01797"/>
    </source>
</evidence>
<dbReference type="Gene3D" id="3.30.70.1290">
    <property type="entry name" value="Transposase IS200-like"/>
    <property type="match status" value="1"/>
</dbReference>
<reference evidence="2" key="1">
    <citation type="submission" date="2022-10" db="EMBL/GenBank/DDBJ databases">
        <title>The complete genomes of actinobacterial strains from the NBC collection.</title>
        <authorList>
            <person name="Joergensen T.S."/>
            <person name="Alvarez Arevalo M."/>
            <person name="Sterndorff E.B."/>
            <person name="Faurdal D."/>
            <person name="Vuksanovic O."/>
            <person name="Mourched A.-S."/>
            <person name="Charusanti P."/>
            <person name="Shaw S."/>
            <person name="Blin K."/>
            <person name="Weber T."/>
        </authorList>
    </citation>
    <scope>NUCLEOTIDE SEQUENCE</scope>
    <source>
        <strain evidence="2">NBC_00093</strain>
    </source>
</reference>
<organism evidence="2">
    <name type="scientific">Streptomyces sp. NBC_00093</name>
    <dbReference type="NCBI Taxonomy" id="2975649"/>
    <lineage>
        <taxon>Bacteria</taxon>
        <taxon>Bacillati</taxon>
        <taxon>Actinomycetota</taxon>
        <taxon>Actinomycetes</taxon>
        <taxon>Kitasatosporales</taxon>
        <taxon>Streptomycetaceae</taxon>
        <taxon>Streptomyces</taxon>
    </lineage>
</organism>
<dbReference type="GO" id="GO:0003677">
    <property type="term" value="F:DNA binding"/>
    <property type="evidence" value="ECO:0007669"/>
    <property type="project" value="InterPro"/>
</dbReference>
<dbReference type="GO" id="GO:0006313">
    <property type="term" value="P:DNA transposition"/>
    <property type="evidence" value="ECO:0007669"/>
    <property type="project" value="InterPro"/>
</dbReference>
<accession>A0AAU2AJ24</accession>
<sequence length="48" mass="5664">MHVHLVFVTRFRRKVFTDVHLARVEEIMRLVCADFECELVGTAPSTFR</sequence>
<proteinExistence type="predicted"/>
<gene>
    <name evidence="2" type="ORF">OHA22_23400</name>
</gene>
<dbReference type="EMBL" id="CP108222">
    <property type="protein sequence ID" value="WTT23578.1"/>
    <property type="molecule type" value="Genomic_DNA"/>
</dbReference>
<dbReference type="GO" id="GO:0004803">
    <property type="term" value="F:transposase activity"/>
    <property type="evidence" value="ECO:0007669"/>
    <property type="project" value="InterPro"/>
</dbReference>
<dbReference type="Pfam" id="PF01797">
    <property type="entry name" value="Y1_Tnp"/>
    <property type="match status" value="1"/>
</dbReference>
<feature type="domain" description="Transposase IS200-like" evidence="1">
    <location>
        <begin position="1"/>
        <end position="40"/>
    </location>
</feature>
<evidence type="ECO:0000313" key="2">
    <source>
        <dbReference type="EMBL" id="WTT23578.1"/>
    </source>
</evidence>
<dbReference type="SUPFAM" id="SSF143422">
    <property type="entry name" value="Transposase IS200-like"/>
    <property type="match status" value="1"/>
</dbReference>
<dbReference type="InterPro" id="IPR002686">
    <property type="entry name" value="Transposase_17"/>
</dbReference>